<dbReference type="Gene3D" id="3.30.420.40">
    <property type="match status" value="2"/>
</dbReference>
<evidence type="ECO:0000256" key="3">
    <source>
        <dbReference type="ARBA" id="ARBA00022679"/>
    </source>
</evidence>
<dbReference type="EMBL" id="NKHD01000005">
    <property type="protein sequence ID" value="OXT09225.1"/>
    <property type="molecule type" value="Genomic_DNA"/>
</dbReference>
<protein>
    <recommendedName>
        <fullName evidence="8 10">Xylulose kinase</fullName>
        <shortName evidence="8 10">Xylulokinase</shortName>
        <ecNumber evidence="8 10">2.7.1.17</ecNumber>
    </recommendedName>
</protein>
<keyword evidence="5 8" id="KW-0418">Kinase</keyword>
<evidence type="ECO:0000256" key="7">
    <source>
        <dbReference type="ARBA" id="ARBA00023277"/>
    </source>
</evidence>
<feature type="domain" description="Carbohydrate kinase FGGY N-terminal" evidence="11">
    <location>
        <begin position="2"/>
        <end position="246"/>
    </location>
</feature>
<comment type="catalytic activity">
    <reaction evidence="8 10">
        <text>D-xylulose + ATP = D-xylulose 5-phosphate + ADP + H(+)</text>
        <dbReference type="Rhea" id="RHEA:10964"/>
        <dbReference type="ChEBI" id="CHEBI:15378"/>
        <dbReference type="ChEBI" id="CHEBI:17140"/>
        <dbReference type="ChEBI" id="CHEBI:30616"/>
        <dbReference type="ChEBI" id="CHEBI:57737"/>
        <dbReference type="ChEBI" id="CHEBI:456216"/>
        <dbReference type="EC" id="2.7.1.17"/>
    </reaction>
</comment>
<feature type="binding site" evidence="8">
    <location>
        <begin position="80"/>
        <end position="81"/>
    </location>
    <ligand>
        <name>substrate</name>
    </ligand>
</feature>
<dbReference type="GO" id="GO:0005524">
    <property type="term" value="F:ATP binding"/>
    <property type="evidence" value="ECO:0007669"/>
    <property type="project" value="UniProtKB-UniRule"/>
</dbReference>
<dbReference type="NCBIfam" id="TIGR01312">
    <property type="entry name" value="XylB"/>
    <property type="match status" value="1"/>
</dbReference>
<evidence type="ECO:0000256" key="8">
    <source>
        <dbReference type="HAMAP-Rule" id="MF_02220"/>
    </source>
</evidence>
<dbReference type="InterPro" id="IPR000577">
    <property type="entry name" value="Carb_kinase_FGGY"/>
</dbReference>
<evidence type="ECO:0000256" key="2">
    <source>
        <dbReference type="ARBA" id="ARBA00022629"/>
    </source>
</evidence>
<accession>A0A231VLT1</accession>
<comment type="function">
    <text evidence="8">Catalyzes the phosphorylation of D-xylulose to D-xylulose 5-phosphate.</text>
</comment>
<dbReference type="PROSITE" id="PS00445">
    <property type="entry name" value="FGGY_KINASES_2"/>
    <property type="match status" value="1"/>
</dbReference>
<evidence type="ECO:0000256" key="4">
    <source>
        <dbReference type="ARBA" id="ARBA00022741"/>
    </source>
</evidence>
<dbReference type="Pfam" id="PF00370">
    <property type="entry name" value="FGGY_N"/>
    <property type="match status" value="1"/>
</dbReference>
<dbReference type="CDD" id="cd07808">
    <property type="entry name" value="ASKHA_NBD_FGGY_EcXK-like"/>
    <property type="match status" value="1"/>
</dbReference>
<evidence type="ECO:0000313" key="14">
    <source>
        <dbReference type="Proteomes" id="UP000215301"/>
    </source>
</evidence>
<dbReference type="InterPro" id="IPR050406">
    <property type="entry name" value="FGGY_Carb_Kinase"/>
</dbReference>
<evidence type="ECO:0000313" key="13">
    <source>
        <dbReference type="EMBL" id="OXT09225.1"/>
    </source>
</evidence>
<comment type="similarity">
    <text evidence="1 8 9">Belongs to the FGGY kinase family.</text>
</comment>
<organism evidence="13 14">
    <name type="scientific">Thermoanaerobacterium thermosaccharolyticum</name>
    <name type="common">Clostridium thermosaccharolyticum</name>
    <dbReference type="NCBI Taxonomy" id="1517"/>
    <lineage>
        <taxon>Bacteria</taxon>
        <taxon>Bacillati</taxon>
        <taxon>Bacillota</taxon>
        <taxon>Clostridia</taxon>
        <taxon>Thermoanaerobacterales</taxon>
        <taxon>Thermoanaerobacteraceae</taxon>
        <taxon>Thermoanaerobacterium</taxon>
    </lineage>
</organism>
<dbReference type="PIRSF" id="PIRSF000538">
    <property type="entry name" value="GlpK"/>
    <property type="match status" value="1"/>
</dbReference>
<name>A0A231VLT1_THETR</name>
<reference evidence="13 14" key="1">
    <citation type="submission" date="2017-06" db="EMBL/GenBank/DDBJ databases">
        <title>Isolation and characterization of a thermophilic and butanogenic Thermoanaerobacterium thermosaccharolyticum M5 capable of efficient degradation of hemicellulose.</title>
        <authorList>
            <person name="Xin F."/>
            <person name="Jiang Y."/>
        </authorList>
    </citation>
    <scope>NUCLEOTIDE SEQUENCE [LARGE SCALE GENOMIC DNA]</scope>
    <source>
        <strain evidence="13 14">M5</strain>
    </source>
</reference>
<dbReference type="EC" id="2.7.1.17" evidence="8 10"/>
<dbReference type="AlphaFoldDB" id="A0A231VLT1"/>
<dbReference type="Pfam" id="PF02782">
    <property type="entry name" value="FGGY_C"/>
    <property type="match status" value="1"/>
</dbReference>
<dbReference type="InterPro" id="IPR006000">
    <property type="entry name" value="Xylulokinase"/>
</dbReference>
<keyword evidence="3 8" id="KW-0808">Transferase</keyword>
<dbReference type="InterPro" id="IPR043129">
    <property type="entry name" value="ATPase_NBD"/>
</dbReference>
<feature type="site" description="Important for activity" evidence="8">
    <location>
        <position position="7"/>
    </location>
</feature>
<dbReference type="PANTHER" id="PTHR43095:SF5">
    <property type="entry name" value="XYLULOSE KINASE"/>
    <property type="match status" value="1"/>
</dbReference>
<dbReference type="InterPro" id="IPR018484">
    <property type="entry name" value="FGGY_N"/>
</dbReference>
<dbReference type="PANTHER" id="PTHR43095">
    <property type="entry name" value="SUGAR KINASE"/>
    <property type="match status" value="1"/>
</dbReference>
<dbReference type="InterPro" id="IPR018483">
    <property type="entry name" value="Carb_kinase_FGGY_CS"/>
</dbReference>
<dbReference type="GO" id="GO:0042732">
    <property type="term" value="P:D-xylose metabolic process"/>
    <property type="evidence" value="ECO:0007669"/>
    <property type="project" value="UniProtKB-KW"/>
</dbReference>
<dbReference type="SUPFAM" id="SSF53067">
    <property type="entry name" value="Actin-like ATPase domain"/>
    <property type="match status" value="2"/>
</dbReference>
<evidence type="ECO:0000259" key="11">
    <source>
        <dbReference type="Pfam" id="PF00370"/>
    </source>
</evidence>
<sequence length="501" mass="54924">MYFLGIDLGTSSVKIILMSDSGSVVSSVSKEYPVYYPEPGWAEQNPEDWWNATKDGIKEIIAKSGVKSDDIKGVGLSGQMHGLVLLDRDNNVITPAILWCDQRTQEECDYITEKIGKEGLLKYTGNKALTGFTAPKILWVRKHLKDVYSKIAHILLPKDYIRFKLTGEYATEVSDASGTLLFDVSNRRWSKEMIDIFEIPEEALPKCYESTDVTGHVTKEASDLTGLEEGTIVVGGGGDQASGAVGTGTVKSGIVSVALGTSGVVFASQDKYAADEELRLHSFCHANGKWHVMGVMLSAASCLKWWLDNVNNYSNEAMTFDGLLEEAGKAHPGSDGLVFLPYLMGERTPYSDPYAKGSFIGLSITHNRGHMTRSILEGVAFGLRDSLELIKDLNIPVNEVRVSGGGAKSKLWRQILADIFNVRIDMINATEGPSYGAAIMASVGYGLFNDVDEACSKLIKVTDSVYPIQENVEKYNKLYPIYVSLYSKLKGAFEEIGKLKL</sequence>
<evidence type="ECO:0000256" key="6">
    <source>
        <dbReference type="ARBA" id="ARBA00022840"/>
    </source>
</evidence>
<gene>
    <name evidence="8 10 13" type="primary">xylB</name>
    <name evidence="13" type="ORF">CE561_02035</name>
</gene>
<dbReference type="RefSeq" id="WP_094043637.1">
    <property type="nucleotide sequence ID" value="NZ_NKHD01000005.1"/>
</dbReference>
<feature type="active site" description="Proton acceptor" evidence="8">
    <location>
        <position position="239"/>
    </location>
</feature>
<dbReference type="PROSITE" id="PS00933">
    <property type="entry name" value="FGGY_KINASES_1"/>
    <property type="match status" value="1"/>
</dbReference>
<keyword evidence="2 8" id="KW-0859">Xylose metabolism</keyword>
<keyword evidence="6 8" id="KW-0067">ATP-binding</keyword>
<evidence type="ECO:0000259" key="12">
    <source>
        <dbReference type="Pfam" id="PF02782"/>
    </source>
</evidence>
<keyword evidence="4 8" id="KW-0547">Nucleotide-binding</keyword>
<dbReference type="InterPro" id="IPR018485">
    <property type="entry name" value="FGGY_C"/>
</dbReference>
<dbReference type="GO" id="GO:0005998">
    <property type="term" value="P:xylulose catabolic process"/>
    <property type="evidence" value="ECO:0007669"/>
    <property type="project" value="UniProtKB-UniRule"/>
</dbReference>
<dbReference type="HAMAP" id="MF_02220">
    <property type="entry name" value="XylB"/>
    <property type="match status" value="1"/>
</dbReference>
<dbReference type="GO" id="GO:0004856">
    <property type="term" value="F:D-xylulokinase activity"/>
    <property type="evidence" value="ECO:0007669"/>
    <property type="project" value="UniProtKB-UniRule"/>
</dbReference>
<dbReference type="Proteomes" id="UP000215301">
    <property type="component" value="Unassembled WGS sequence"/>
</dbReference>
<keyword evidence="7 8" id="KW-0119">Carbohydrate metabolism</keyword>
<comment type="caution">
    <text evidence="13">The sequence shown here is derived from an EMBL/GenBank/DDBJ whole genome shotgun (WGS) entry which is preliminary data.</text>
</comment>
<proteinExistence type="inferred from homology"/>
<evidence type="ECO:0000256" key="10">
    <source>
        <dbReference type="RuleBase" id="RU364073"/>
    </source>
</evidence>
<evidence type="ECO:0000256" key="5">
    <source>
        <dbReference type="ARBA" id="ARBA00022777"/>
    </source>
</evidence>
<evidence type="ECO:0000256" key="1">
    <source>
        <dbReference type="ARBA" id="ARBA00009156"/>
    </source>
</evidence>
<evidence type="ECO:0000256" key="9">
    <source>
        <dbReference type="RuleBase" id="RU003733"/>
    </source>
</evidence>
<feature type="domain" description="Carbohydrate kinase FGGY C-terminal" evidence="12">
    <location>
        <begin position="256"/>
        <end position="444"/>
    </location>
</feature>